<dbReference type="GO" id="GO:0005085">
    <property type="term" value="F:guanyl-nucleotide exchange factor activity"/>
    <property type="evidence" value="ECO:0007669"/>
    <property type="project" value="UniProtKB-KW"/>
</dbReference>
<sequence length="1217" mass="134703">MGSRLRENPDKIFEVFAEIARPNESSKAPFVLQTYPENYEDEEVLQSIPKFAFPCNFESHAVDHFTFVFTDIESKYRFGFCRHAAGSQTCLCIISFLPWYEIFYKLLNLLADILNKDQDNNIVPLLQALHEHQPPEKPGDSIIAVSKDHDYKHEFIFESPNINRLPTIPQNRNLTEYYNAVDPTNMMVIFANMLYERRILITSNKLSRLTACVHGCASLIYPMHWQHLYIPVLPEHLLDYVSAPMPYLIGIHASLMEKARKMELGDAVVLDADKNTIETEHDDIATLPPEIVSSLKKRLRSQQADKLKNHMITGDGVARAFLKALVGLIGNYRDALKFRQGEQITFDPDAFVQSRSQSMQPFLEKMLQLQIFQQFINERLDLLNGGEGFSDEFEQETNMWADRNAASSLHRYKEWLGNMKKQGKKIKREGKDRWTVFTSKANPLVRNAFSSVKVQSKKAYKDLRNRIEDFRKDDTQTKPAIIPSTELRTERPPRPPPPSLSDNMLSKPLSGRTALRRRSSYENPVSFQMSDSDDDSSDHVHLDLLSSQRYKGLRFLRAKQYRVLTLDQVADDSVLPDDPKRISLDLLQDPDIENVLQRSLSMEDLLTDSSEDEVVRSVELTKKKRTPEETGSAETTPIPAPRRRRKKKDEGTNSSNVSCDSSPSLSRAQQGDGDKSVDFNLIKLESVEGEINSSQAGPALNVDDHERLQQTSPLPDELSKRFDGLRHADTSDSDLDDYQAQKISLKPAYPKDTKINLNRAPAFRKSLYEKPRSVSRSDSDDPTSPGHVQGSTAQKPVTVNVHDLFDPLLANQFSPVGGPSELPQSSANQGQGQTQSEVEGQGTRVSTKLTEDDTNLLKEWNLNFDKAGNKPGLPNVHSAPNLLQQPQQQASAFPVLSTQLDTKSSLDQQLQGQPVPATMGTLTLQPSPAPSLSPTPSPNADQDLFQNTSATSTSFNFQAMPSSTSSAFGPQTAFNTPVLPGSSSSWGSINYMGPTPMHAGNKTNIGGQTGSSSIQVGAMHAGYHTNLSGNVTGSSAIGTMHAGPAMSSVGSLALSQQQQVGLPYSMRQPVPLSSQTPFASSMMHNYSNMGYSPGQGAPRQTRPMTSGASSSAFGKDFSTAGNRKTFVYAPQPYRGLNTGSATGGIQRPYSVVGVDGPRPYSSSSSSLGHSSFSSTVLQPQKPGEKLEKDPFADLLDIKSASATKSAQQEKPAWEKFD</sequence>
<dbReference type="FunFam" id="3.30.450.200:FF:000003">
    <property type="entry name" value="DENN domain containing 1A"/>
    <property type="match status" value="1"/>
</dbReference>
<dbReference type="PANTHER" id="PTHR13196:SF14">
    <property type="entry name" value="UDENN DOMAIN-CONTAINING PROTEIN"/>
    <property type="match status" value="1"/>
</dbReference>
<feature type="compositionally biased region" description="Low complexity" evidence="4">
    <location>
        <begin position="654"/>
        <end position="666"/>
    </location>
</feature>
<evidence type="ECO:0000256" key="3">
    <source>
        <dbReference type="ARBA" id="ARBA00023329"/>
    </source>
</evidence>
<feature type="region of interest" description="Disordered" evidence="4">
    <location>
        <begin position="470"/>
        <end position="539"/>
    </location>
</feature>
<proteinExistence type="predicted"/>
<reference evidence="7" key="1">
    <citation type="submission" date="2025-08" db="UniProtKB">
        <authorList>
            <consortium name="RefSeq"/>
        </authorList>
    </citation>
    <scope>IDENTIFICATION</scope>
    <source>
        <tissue evidence="7">Gonads</tissue>
    </source>
</reference>
<name>A0A1S3KC89_LINAN</name>
<comment type="subcellular location">
    <subcellularLocation>
        <location evidence="1">Cytoplasmic vesicle</location>
        <location evidence="1">Clathrin-coated vesicle</location>
    </subcellularLocation>
</comment>
<dbReference type="PANTHER" id="PTHR13196">
    <property type="entry name" value="DENN DOMAIN-CONTAINING"/>
    <property type="match status" value="1"/>
</dbReference>
<dbReference type="InterPro" id="IPR043153">
    <property type="entry name" value="DENN_C"/>
</dbReference>
<feature type="region of interest" description="Disordered" evidence="4">
    <location>
        <begin position="917"/>
        <end position="945"/>
    </location>
</feature>
<dbReference type="SMART" id="SM00801">
    <property type="entry name" value="dDENN"/>
    <property type="match status" value="1"/>
</dbReference>
<gene>
    <name evidence="7" type="primary">LOC106180628</name>
</gene>
<dbReference type="GO" id="GO:0005829">
    <property type="term" value="C:cytosol"/>
    <property type="evidence" value="ECO:0007669"/>
    <property type="project" value="TreeGrafter"/>
</dbReference>
<dbReference type="InterPro" id="IPR037516">
    <property type="entry name" value="Tripartite_DENN"/>
</dbReference>
<evidence type="ECO:0000259" key="5">
    <source>
        <dbReference type="PROSITE" id="PS50211"/>
    </source>
</evidence>
<feature type="domain" description="UDENN" evidence="5">
    <location>
        <begin position="13"/>
        <end position="386"/>
    </location>
</feature>
<dbReference type="RefSeq" id="XP_013420107.1">
    <property type="nucleotide sequence ID" value="XM_013564653.1"/>
</dbReference>
<dbReference type="InParanoid" id="A0A1S3KC89"/>
<accession>A0A1S3KC89</accession>
<dbReference type="GeneID" id="106180628"/>
<feature type="region of interest" description="Disordered" evidence="4">
    <location>
        <begin position="1137"/>
        <end position="1191"/>
    </location>
</feature>
<evidence type="ECO:0000313" key="7">
    <source>
        <dbReference type="RefSeq" id="XP_013420107.1"/>
    </source>
</evidence>
<evidence type="ECO:0000313" key="6">
    <source>
        <dbReference type="Proteomes" id="UP000085678"/>
    </source>
</evidence>
<keyword evidence="6" id="KW-1185">Reference proteome</keyword>
<dbReference type="SMART" id="SM00799">
    <property type="entry name" value="DENN"/>
    <property type="match status" value="1"/>
</dbReference>
<feature type="compositionally biased region" description="Basic and acidic residues" evidence="4">
    <location>
        <begin position="766"/>
        <end position="779"/>
    </location>
</feature>
<dbReference type="FunFam" id="3.40.50.11500:FF:000001">
    <property type="entry name" value="Putative DENN domain-containing protein 1A"/>
    <property type="match status" value="1"/>
</dbReference>
<feature type="compositionally biased region" description="Low complexity" evidence="4">
    <location>
        <begin position="1161"/>
        <end position="1174"/>
    </location>
</feature>
<dbReference type="Pfam" id="PF03455">
    <property type="entry name" value="dDENN"/>
    <property type="match status" value="1"/>
</dbReference>
<dbReference type="GO" id="GO:0032456">
    <property type="term" value="P:endocytic recycling"/>
    <property type="evidence" value="ECO:0007669"/>
    <property type="project" value="TreeGrafter"/>
</dbReference>
<dbReference type="KEGG" id="lak:106180628"/>
<dbReference type="GO" id="GO:1901981">
    <property type="term" value="F:phosphatidylinositol phosphate binding"/>
    <property type="evidence" value="ECO:0007669"/>
    <property type="project" value="TreeGrafter"/>
</dbReference>
<dbReference type="InterPro" id="IPR005112">
    <property type="entry name" value="dDENN_dom"/>
</dbReference>
<dbReference type="GO" id="GO:0030136">
    <property type="term" value="C:clathrin-coated vesicle"/>
    <property type="evidence" value="ECO:0007669"/>
    <property type="project" value="UniProtKB-SubCell"/>
</dbReference>
<feature type="region of interest" description="Disordered" evidence="4">
    <location>
        <begin position="756"/>
        <end position="796"/>
    </location>
</feature>
<evidence type="ECO:0000256" key="4">
    <source>
        <dbReference type="SAM" id="MobiDB-lite"/>
    </source>
</evidence>
<keyword evidence="3" id="KW-0968">Cytoplasmic vesicle</keyword>
<feature type="compositionally biased region" description="Polar residues" evidence="4">
    <location>
        <begin position="1102"/>
        <end position="1112"/>
    </location>
</feature>
<feature type="region of interest" description="Disordered" evidence="4">
    <location>
        <begin position="608"/>
        <end position="674"/>
    </location>
</feature>
<dbReference type="Proteomes" id="UP000085678">
    <property type="component" value="Unplaced"/>
</dbReference>
<dbReference type="AlphaFoldDB" id="A0A1S3KC89"/>
<feature type="compositionally biased region" description="Basic and acidic residues" evidence="4">
    <location>
        <begin position="1182"/>
        <end position="1191"/>
    </location>
</feature>
<dbReference type="Gene3D" id="6.10.140.1000">
    <property type="match status" value="1"/>
</dbReference>
<dbReference type="PROSITE" id="PS50211">
    <property type="entry name" value="DENN"/>
    <property type="match status" value="1"/>
</dbReference>
<dbReference type="InterPro" id="IPR001194">
    <property type="entry name" value="cDENN_dom"/>
</dbReference>
<dbReference type="SMART" id="SM00800">
    <property type="entry name" value="uDENN"/>
    <property type="match status" value="1"/>
</dbReference>
<feature type="region of interest" description="Disordered" evidence="4">
    <location>
        <begin position="810"/>
        <end position="852"/>
    </location>
</feature>
<feature type="compositionally biased region" description="Pro residues" evidence="4">
    <location>
        <begin position="927"/>
        <end position="937"/>
    </location>
</feature>
<dbReference type="STRING" id="7574.A0A1S3KC89"/>
<keyword evidence="2" id="KW-0344">Guanine-nucleotide releasing factor</keyword>
<dbReference type="Pfam" id="PF03456">
    <property type="entry name" value="uDENN"/>
    <property type="match status" value="1"/>
</dbReference>
<dbReference type="OrthoDB" id="206724at2759"/>
<dbReference type="Pfam" id="PF02141">
    <property type="entry name" value="DENN"/>
    <property type="match status" value="1"/>
</dbReference>
<organism evidence="6 7">
    <name type="scientific">Lingula anatina</name>
    <name type="common">Brachiopod</name>
    <name type="synonym">Lingula unguis</name>
    <dbReference type="NCBI Taxonomy" id="7574"/>
    <lineage>
        <taxon>Eukaryota</taxon>
        <taxon>Metazoa</taxon>
        <taxon>Spiralia</taxon>
        <taxon>Lophotrochozoa</taxon>
        <taxon>Brachiopoda</taxon>
        <taxon>Linguliformea</taxon>
        <taxon>Lingulata</taxon>
        <taxon>Lingulida</taxon>
        <taxon>Linguloidea</taxon>
        <taxon>Lingulidae</taxon>
        <taxon>Lingula</taxon>
    </lineage>
</organism>
<dbReference type="Gene3D" id="3.30.450.200">
    <property type="match status" value="1"/>
</dbReference>
<feature type="region of interest" description="Disordered" evidence="4">
    <location>
        <begin position="1094"/>
        <end position="1115"/>
    </location>
</feature>
<dbReference type="GO" id="GO:0006897">
    <property type="term" value="P:endocytosis"/>
    <property type="evidence" value="ECO:0007669"/>
    <property type="project" value="TreeGrafter"/>
</dbReference>
<feature type="compositionally biased region" description="Polar residues" evidence="4">
    <location>
        <begin position="822"/>
        <end position="848"/>
    </location>
</feature>
<evidence type="ECO:0000256" key="2">
    <source>
        <dbReference type="ARBA" id="ARBA00022658"/>
    </source>
</evidence>
<dbReference type="Gene3D" id="3.40.50.11500">
    <property type="match status" value="1"/>
</dbReference>
<dbReference type="InterPro" id="IPR005113">
    <property type="entry name" value="uDENN_dom"/>
</dbReference>
<protein>
    <submittedName>
        <fullName evidence="7">DENN domain-containing protein 1A isoform X1</fullName>
    </submittedName>
</protein>
<evidence type="ECO:0000256" key="1">
    <source>
        <dbReference type="ARBA" id="ARBA00004132"/>
    </source>
</evidence>
<dbReference type="InterPro" id="IPR040032">
    <property type="entry name" value="DENND1A/B/C"/>
</dbReference>